<proteinExistence type="predicted"/>
<dbReference type="SUPFAM" id="SSF53474">
    <property type="entry name" value="alpha/beta-Hydrolases"/>
    <property type="match status" value="1"/>
</dbReference>
<evidence type="ECO:0000313" key="3">
    <source>
        <dbReference type="Proteomes" id="UP000287352"/>
    </source>
</evidence>
<sequence>MASQHRLKTTPRVVYTLPEMQNSTVRKNVTYKTVEDTELQLDVYYPASHRKGQRLPAVILIHGDGSVEDLRAIKDGGQYEAWGQLISASGIIAITANHRSTEALTNVAGVANDIDDLITYVRDHNESLQIHEEALGIWICSAGGPMGLRAALYDTPPYVRCIVCYYTLADLKTYYDGLYSTTRNGSEQITPLFTEDDFEEFSAVSLLQRRSGNVPPIFIARAGLDNPLLNESLEAFVSEAIAQNVEVDFMNHPTGQHGFDILNDDPRSHEIIRRSLEFMQTHLL</sequence>
<dbReference type="InterPro" id="IPR029058">
    <property type="entry name" value="AB_hydrolase_fold"/>
</dbReference>
<comment type="caution">
    <text evidence="2">The sequence shown here is derived from an EMBL/GenBank/DDBJ whole genome shotgun (WGS) entry which is preliminary data.</text>
</comment>
<evidence type="ECO:0000259" key="1">
    <source>
        <dbReference type="Pfam" id="PF20434"/>
    </source>
</evidence>
<evidence type="ECO:0000313" key="2">
    <source>
        <dbReference type="EMBL" id="GCE12025.1"/>
    </source>
</evidence>
<accession>A0A401ZYV5</accession>
<feature type="domain" description="BD-FAE-like" evidence="1">
    <location>
        <begin position="41"/>
        <end position="155"/>
    </location>
</feature>
<dbReference type="Gene3D" id="3.40.50.1820">
    <property type="entry name" value="alpha/beta hydrolase"/>
    <property type="match status" value="1"/>
</dbReference>
<protein>
    <submittedName>
        <fullName evidence="2">Esterase</fullName>
    </submittedName>
</protein>
<dbReference type="EMBL" id="BIFR01000001">
    <property type="protein sequence ID" value="GCE12025.1"/>
    <property type="molecule type" value="Genomic_DNA"/>
</dbReference>
<dbReference type="RefSeq" id="WP_126579689.1">
    <property type="nucleotide sequence ID" value="NZ_BIFR01000001.1"/>
</dbReference>
<gene>
    <name evidence="2" type="ORF">KTT_18840</name>
</gene>
<dbReference type="Proteomes" id="UP000287352">
    <property type="component" value="Unassembled WGS sequence"/>
</dbReference>
<organism evidence="2 3">
    <name type="scientific">Tengunoibacter tsumagoiensis</name>
    <dbReference type="NCBI Taxonomy" id="2014871"/>
    <lineage>
        <taxon>Bacteria</taxon>
        <taxon>Bacillati</taxon>
        <taxon>Chloroflexota</taxon>
        <taxon>Ktedonobacteria</taxon>
        <taxon>Ktedonobacterales</taxon>
        <taxon>Dictyobacteraceae</taxon>
        <taxon>Tengunoibacter</taxon>
    </lineage>
</organism>
<name>A0A401ZYV5_9CHLR</name>
<dbReference type="InterPro" id="IPR049492">
    <property type="entry name" value="BD-FAE-like_dom"/>
</dbReference>
<keyword evidence="3" id="KW-1185">Reference proteome</keyword>
<dbReference type="Pfam" id="PF20434">
    <property type="entry name" value="BD-FAE"/>
    <property type="match status" value="1"/>
</dbReference>
<reference evidence="3" key="1">
    <citation type="submission" date="2018-12" db="EMBL/GenBank/DDBJ databases">
        <title>Tengunoibacter tsumagoiensis gen. nov., sp. nov., Dictyobacter kobayashii sp. nov., D. alpinus sp. nov., and D. joshuensis sp. nov. and description of Dictyobacteraceae fam. nov. within the order Ktedonobacterales isolated from Tengu-no-mugimeshi.</title>
        <authorList>
            <person name="Wang C.M."/>
            <person name="Zheng Y."/>
            <person name="Sakai Y."/>
            <person name="Toyoda A."/>
            <person name="Minakuchi Y."/>
            <person name="Abe K."/>
            <person name="Yokota A."/>
            <person name="Yabe S."/>
        </authorList>
    </citation>
    <scope>NUCLEOTIDE SEQUENCE [LARGE SCALE GENOMIC DNA]</scope>
    <source>
        <strain evidence="3">Uno3</strain>
    </source>
</reference>
<dbReference type="AlphaFoldDB" id="A0A401ZYV5"/>
<dbReference type="OrthoDB" id="5902829at2"/>